<sequence>MKTLHVGDLHLREGEMRFTVKMQDNNEVMLKNLVKEVEEDEEIGLVVLGGDIQDKTPSDIKEVAMWRKHFRKLGQIMQRRINLSAIMFLGLDAETMQGLKDGTVLPVVACRGNHDHEKVLRNEETEYTFFDELLREGLIINPRGIAFKEGGKKHYIDIRNYGQADRALPKTVTDNREDWFVMAVFHDNVLMPESPLWLLKSKGKEGVYNAEEVMKDVDVGFLNHIHEKVDPIFIEKEDGTTGVLWQYGSMGRTSLKPENVRDVGYCALFDTNNPTEFGSVEIDVIPAQEYFSFEKAMRVKQREKDYKDFSLQMDTVERTSEDPCEVIQNLENVEDEVKAFCVEILQQVQAGSR</sequence>
<dbReference type="Gene3D" id="3.60.21.10">
    <property type="match status" value="1"/>
</dbReference>
<accession>A0ABD6SCC9</accession>
<gene>
    <name evidence="2" type="ORF">CN495_07405</name>
</gene>
<name>A0ABD6SCC9_BACTU</name>
<dbReference type="GO" id="GO:0016787">
    <property type="term" value="F:hydrolase activity"/>
    <property type="evidence" value="ECO:0007669"/>
    <property type="project" value="UniProtKB-ARBA"/>
</dbReference>
<dbReference type="Proteomes" id="UP000219897">
    <property type="component" value="Unassembled WGS sequence"/>
</dbReference>
<dbReference type="Pfam" id="PF00149">
    <property type="entry name" value="Metallophos"/>
    <property type="match status" value="1"/>
</dbReference>
<dbReference type="EMBL" id="NTYF01000023">
    <property type="protein sequence ID" value="PER55572.1"/>
    <property type="molecule type" value="Genomic_DNA"/>
</dbReference>
<evidence type="ECO:0000313" key="2">
    <source>
        <dbReference type="EMBL" id="PER55572.1"/>
    </source>
</evidence>
<dbReference type="RefSeq" id="WP_098316924.1">
    <property type="nucleotide sequence ID" value="NZ_NTYF01000023.1"/>
</dbReference>
<evidence type="ECO:0000259" key="1">
    <source>
        <dbReference type="Pfam" id="PF00149"/>
    </source>
</evidence>
<evidence type="ECO:0000313" key="3">
    <source>
        <dbReference type="Proteomes" id="UP000219897"/>
    </source>
</evidence>
<organism evidence="2 3">
    <name type="scientific">Bacillus thuringiensis</name>
    <dbReference type="NCBI Taxonomy" id="1428"/>
    <lineage>
        <taxon>Bacteria</taxon>
        <taxon>Bacillati</taxon>
        <taxon>Bacillota</taxon>
        <taxon>Bacilli</taxon>
        <taxon>Bacillales</taxon>
        <taxon>Bacillaceae</taxon>
        <taxon>Bacillus</taxon>
        <taxon>Bacillus cereus group</taxon>
    </lineage>
</organism>
<reference evidence="2 3" key="1">
    <citation type="submission" date="2017-09" db="EMBL/GenBank/DDBJ databases">
        <title>Large-scale bioinformatics analysis of Bacillus genomes uncovers conserved roles of natural products in bacterial physiology.</title>
        <authorList>
            <consortium name="Agbiome Team Llc"/>
            <person name="Bleich R.M."/>
            <person name="Kirk G.J."/>
            <person name="Santa Maria K.C."/>
            <person name="Allen S.E."/>
            <person name="Farag S."/>
            <person name="Shank E.A."/>
            <person name="Bowers A."/>
        </authorList>
    </citation>
    <scope>NUCLEOTIDE SEQUENCE [LARGE SCALE GENOMIC DNA]</scope>
    <source>
        <strain evidence="2 3">AFS005140</strain>
    </source>
</reference>
<dbReference type="InterPro" id="IPR029052">
    <property type="entry name" value="Metallo-depent_PP-like"/>
</dbReference>
<dbReference type="SUPFAM" id="SSF56300">
    <property type="entry name" value="Metallo-dependent phosphatases"/>
    <property type="match status" value="1"/>
</dbReference>
<dbReference type="InterPro" id="IPR004843">
    <property type="entry name" value="Calcineurin-like_PHP"/>
</dbReference>
<dbReference type="AlphaFoldDB" id="A0ABD6SCC9"/>
<protein>
    <recommendedName>
        <fullName evidence="1">Calcineurin-like phosphoesterase domain-containing protein</fullName>
    </recommendedName>
</protein>
<proteinExistence type="predicted"/>
<comment type="caution">
    <text evidence="2">The sequence shown here is derived from an EMBL/GenBank/DDBJ whole genome shotgun (WGS) entry which is preliminary data.</text>
</comment>
<feature type="domain" description="Calcineurin-like phosphoesterase" evidence="1">
    <location>
        <begin position="1"/>
        <end position="226"/>
    </location>
</feature>